<keyword evidence="9 14" id="KW-0472">Membrane</keyword>
<evidence type="ECO:0000256" key="5">
    <source>
        <dbReference type="ARBA" id="ARBA00022989"/>
    </source>
</evidence>
<keyword evidence="5 14" id="KW-1133">Transmembrane helix</keyword>
<evidence type="ECO:0000256" key="13">
    <source>
        <dbReference type="ARBA" id="ARBA00047556"/>
    </source>
</evidence>
<keyword evidence="8" id="KW-0443">Lipid metabolism</keyword>
<feature type="domain" description="Alkylglycerol monooxygenase C-terminal" evidence="16">
    <location>
        <begin position="356"/>
        <end position="406"/>
    </location>
</feature>
<evidence type="ECO:0000256" key="11">
    <source>
        <dbReference type="ARBA" id="ARBA00039026"/>
    </source>
</evidence>
<comment type="catalytic activity">
    <reaction evidence="13">
        <text>1-O-(1,2-saturated-alkyl)-sn-glycerol + (6R)-L-erythro-5,6,7,8-tetrahydrobiopterin + O2 = a 1-(1-hydroxyalkyl)-sn-glycerol + (6R)-L-erythro-6,7-dihydrobiopterin + H2O</text>
        <dbReference type="Rhea" id="RHEA:36255"/>
        <dbReference type="ChEBI" id="CHEBI:15377"/>
        <dbReference type="ChEBI" id="CHEBI:15379"/>
        <dbReference type="ChEBI" id="CHEBI:43120"/>
        <dbReference type="ChEBI" id="CHEBI:59560"/>
        <dbReference type="ChEBI" id="CHEBI:73418"/>
        <dbReference type="ChEBI" id="CHEBI:83957"/>
        <dbReference type="EC" id="1.14.16.5"/>
    </reaction>
</comment>
<evidence type="ECO:0000313" key="17">
    <source>
        <dbReference type="EnsemblMetazoa" id="tetur13g03420.1"/>
    </source>
</evidence>
<evidence type="ECO:0000256" key="9">
    <source>
        <dbReference type="ARBA" id="ARBA00023136"/>
    </source>
</evidence>
<protein>
    <recommendedName>
        <fullName evidence="12">Alkylglycerol monooxygenase</fullName>
        <ecNumber evidence="11">1.14.16.5</ecNumber>
    </recommendedName>
</protein>
<keyword evidence="4" id="KW-0256">Endoplasmic reticulum</keyword>
<feature type="transmembrane region" description="Helical" evidence="14">
    <location>
        <begin position="58"/>
        <end position="76"/>
    </location>
</feature>
<dbReference type="EnsemblMetazoa" id="tetur13g03420.1">
    <property type="protein sequence ID" value="tetur13g03420.1"/>
    <property type="gene ID" value="tetur13g03420"/>
</dbReference>
<feature type="domain" description="Fatty acid hydroxylase" evidence="15">
    <location>
        <begin position="136"/>
        <end position="267"/>
    </location>
</feature>
<dbReference type="eggNOG" id="KOG0872">
    <property type="taxonomic scope" value="Eukaryota"/>
</dbReference>
<comment type="cofactor">
    <cofactor evidence="1">
        <name>Fe cation</name>
        <dbReference type="ChEBI" id="CHEBI:24875"/>
    </cofactor>
</comment>
<dbReference type="GO" id="GO:0005789">
    <property type="term" value="C:endoplasmic reticulum membrane"/>
    <property type="evidence" value="ECO:0007669"/>
    <property type="project" value="UniProtKB-SubCell"/>
</dbReference>
<name>T1KKE2_TETUR</name>
<organism evidence="17 18">
    <name type="scientific">Tetranychus urticae</name>
    <name type="common">Two-spotted spider mite</name>
    <dbReference type="NCBI Taxonomy" id="32264"/>
    <lineage>
        <taxon>Eukaryota</taxon>
        <taxon>Metazoa</taxon>
        <taxon>Ecdysozoa</taxon>
        <taxon>Arthropoda</taxon>
        <taxon>Chelicerata</taxon>
        <taxon>Arachnida</taxon>
        <taxon>Acari</taxon>
        <taxon>Acariformes</taxon>
        <taxon>Trombidiformes</taxon>
        <taxon>Prostigmata</taxon>
        <taxon>Eleutherengona</taxon>
        <taxon>Raphignathae</taxon>
        <taxon>Tetranychoidea</taxon>
        <taxon>Tetranychidae</taxon>
        <taxon>Tetranychus</taxon>
    </lineage>
</organism>
<comment type="subcellular location">
    <subcellularLocation>
        <location evidence="2">Endoplasmic reticulum membrane</location>
        <topology evidence="2">Multi-pass membrane protein</topology>
    </subcellularLocation>
</comment>
<dbReference type="Pfam" id="PF24858">
    <property type="entry name" value="AGMP_C"/>
    <property type="match status" value="1"/>
</dbReference>
<evidence type="ECO:0000256" key="3">
    <source>
        <dbReference type="ARBA" id="ARBA00022692"/>
    </source>
</evidence>
<dbReference type="AlphaFoldDB" id="T1KKE2"/>
<dbReference type="GO" id="GO:0008610">
    <property type="term" value="P:lipid biosynthetic process"/>
    <property type="evidence" value="ECO:0007669"/>
    <property type="project" value="InterPro"/>
</dbReference>
<dbReference type="InterPro" id="IPR006694">
    <property type="entry name" value="Fatty_acid_hydroxylase"/>
</dbReference>
<proteinExistence type="inferred from homology"/>
<evidence type="ECO:0000256" key="6">
    <source>
        <dbReference type="ARBA" id="ARBA00023002"/>
    </source>
</evidence>
<dbReference type="GO" id="GO:0006643">
    <property type="term" value="P:membrane lipid metabolic process"/>
    <property type="evidence" value="ECO:0007669"/>
    <property type="project" value="TreeGrafter"/>
</dbReference>
<evidence type="ECO:0000313" key="18">
    <source>
        <dbReference type="Proteomes" id="UP000015104"/>
    </source>
</evidence>
<dbReference type="EMBL" id="CAEY01000176">
    <property type="status" value="NOT_ANNOTATED_CDS"/>
    <property type="molecule type" value="Genomic_DNA"/>
</dbReference>
<dbReference type="GO" id="GO:0005506">
    <property type="term" value="F:iron ion binding"/>
    <property type="evidence" value="ECO:0007669"/>
    <property type="project" value="InterPro"/>
</dbReference>
<reference evidence="18" key="1">
    <citation type="submission" date="2011-08" db="EMBL/GenBank/DDBJ databases">
        <authorList>
            <person name="Rombauts S."/>
        </authorList>
    </citation>
    <scope>NUCLEOTIDE SEQUENCE</scope>
    <source>
        <strain evidence="18">London</strain>
    </source>
</reference>
<reference evidence="17" key="2">
    <citation type="submission" date="2015-06" db="UniProtKB">
        <authorList>
            <consortium name="EnsemblMetazoa"/>
        </authorList>
    </citation>
    <scope>IDENTIFICATION</scope>
</reference>
<evidence type="ECO:0000256" key="14">
    <source>
        <dbReference type="SAM" id="Phobius"/>
    </source>
</evidence>
<evidence type="ECO:0000256" key="10">
    <source>
        <dbReference type="ARBA" id="ARBA00038190"/>
    </source>
</evidence>
<evidence type="ECO:0000256" key="12">
    <source>
        <dbReference type="ARBA" id="ARBA00040992"/>
    </source>
</evidence>
<evidence type="ECO:0000259" key="15">
    <source>
        <dbReference type="Pfam" id="PF04116"/>
    </source>
</evidence>
<keyword evidence="3 14" id="KW-0812">Transmembrane</keyword>
<evidence type="ECO:0000259" key="16">
    <source>
        <dbReference type="Pfam" id="PF24858"/>
    </source>
</evidence>
<dbReference type="HOGENOM" id="CLU_033631_2_1_1"/>
<dbReference type="EC" id="1.14.16.5" evidence="11"/>
<keyword evidence="7" id="KW-0408">Iron</keyword>
<comment type="similarity">
    <text evidence="10">Belongs to the sterol desaturase family. TMEM195 subfamily.</text>
</comment>
<evidence type="ECO:0000256" key="8">
    <source>
        <dbReference type="ARBA" id="ARBA00023098"/>
    </source>
</evidence>
<dbReference type="Pfam" id="PF04116">
    <property type="entry name" value="FA_hydroxylase"/>
    <property type="match status" value="1"/>
</dbReference>
<evidence type="ECO:0000256" key="4">
    <source>
        <dbReference type="ARBA" id="ARBA00022824"/>
    </source>
</evidence>
<dbReference type="InterPro" id="IPR056853">
    <property type="entry name" value="AGMP_C"/>
</dbReference>
<keyword evidence="18" id="KW-1185">Reference proteome</keyword>
<keyword evidence="6" id="KW-0560">Oxidoreductase</keyword>
<dbReference type="STRING" id="32264.T1KKE2"/>
<dbReference type="GO" id="GO:0050479">
    <property type="term" value="F:glyceryl-ether monooxygenase activity"/>
    <property type="evidence" value="ECO:0007669"/>
    <property type="project" value="UniProtKB-EC"/>
</dbReference>
<dbReference type="InterPro" id="IPR051689">
    <property type="entry name" value="Sterol_desaturase/TMEM195"/>
</dbReference>
<sequence>MVDTSTLESMSFANETSYFYDGSISDGIGHFFSKIRFLFYLVSPYETMYPKLEMVPRYVVEMFPFFVLMVVLENAVRLVTRRGLARTNDSIASLSSGIFQECLRIKVRSIEIIMYCFVYERFRITTLPWDSLWTWYLCFIAIDFGFYWAHRIAHEIAFIWAIHQNHHSGENFTLVAALRQAVLQPFTAWFTYVPLALCIPPPIFLAHLQLGELFMFWVHTEVVGKLGPLEYILNTPSHHRVHHARNPKYIDKNYAGVLIIWDRMFGTFQEEDPKEPVAYGLVHPVESYNPFYVQFHSWYFMFKKMGEMKTWKHKIMVPFMGPGWEPGKPRLGLLSDIPEIKHPVTYWDPQIPLLQKIYVMAHFGLCLLFYNELNLRKHSLTQFTVTCGIVSLLTSITTVGFLLEGRLVFDIKNECLS</sequence>
<accession>T1KKE2</accession>
<evidence type="ECO:0000256" key="2">
    <source>
        <dbReference type="ARBA" id="ARBA00004477"/>
    </source>
</evidence>
<dbReference type="Proteomes" id="UP000015104">
    <property type="component" value="Unassembled WGS sequence"/>
</dbReference>
<evidence type="ECO:0000256" key="7">
    <source>
        <dbReference type="ARBA" id="ARBA00023004"/>
    </source>
</evidence>
<dbReference type="PANTHER" id="PTHR21624:SF1">
    <property type="entry name" value="ALKYLGLYCEROL MONOOXYGENASE"/>
    <property type="match status" value="1"/>
</dbReference>
<feature type="transmembrane region" description="Helical" evidence="14">
    <location>
        <begin position="383"/>
        <end position="403"/>
    </location>
</feature>
<evidence type="ECO:0000256" key="1">
    <source>
        <dbReference type="ARBA" id="ARBA00001962"/>
    </source>
</evidence>
<dbReference type="PANTHER" id="PTHR21624">
    <property type="entry name" value="STEROL DESATURASE-RELATED PROTEIN"/>
    <property type="match status" value="1"/>
</dbReference>